<dbReference type="PANTHER" id="PTHR10815">
    <property type="entry name" value="METHYLATED-DNA--PROTEIN-CYSTEINE METHYLTRANSFERASE"/>
    <property type="match status" value="1"/>
</dbReference>
<feature type="domain" description="Methylguanine DNA methyltransferase ribonuclease-like" evidence="10">
    <location>
        <begin position="6"/>
        <end position="81"/>
    </location>
</feature>
<dbReference type="PROSITE" id="PS00374">
    <property type="entry name" value="MGMT"/>
    <property type="match status" value="1"/>
</dbReference>
<dbReference type="EC" id="2.1.1.63" evidence="3"/>
<evidence type="ECO:0000313" key="12">
    <source>
        <dbReference type="Proteomes" id="UP000031760"/>
    </source>
</evidence>
<dbReference type="AlphaFoldDB" id="W8VXT3"/>
<dbReference type="Pfam" id="PF01035">
    <property type="entry name" value="DNA_binding_1"/>
    <property type="match status" value="1"/>
</dbReference>
<evidence type="ECO:0000256" key="7">
    <source>
        <dbReference type="ARBA" id="ARBA00023204"/>
    </source>
</evidence>
<dbReference type="SUPFAM" id="SSF46767">
    <property type="entry name" value="Methylated DNA-protein cysteine methyltransferase, C-terminal domain"/>
    <property type="match status" value="1"/>
</dbReference>
<evidence type="ECO:0000256" key="1">
    <source>
        <dbReference type="ARBA" id="ARBA00001286"/>
    </source>
</evidence>
<evidence type="ECO:0000256" key="2">
    <source>
        <dbReference type="ARBA" id="ARBA00008711"/>
    </source>
</evidence>
<dbReference type="InterPro" id="IPR001497">
    <property type="entry name" value="MethylDNA_cys_MeTrfase_AS"/>
</dbReference>
<dbReference type="Gene3D" id="1.10.10.10">
    <property type="entry name" value="Winged helix-like DNA-binding domain superfamily/Winged helix DNA-binding domain"/>
    <property type="match status" value="1"/>
</dbReference>
<dbReference type="InterPro" id="IPR036388">
    <property type="entry name" value="WH-like_DNA-bd_sf"/>
</dbReference>
<evidence type="ECO:0000256" key="5">
    <source>
        <dbReference type="ARBA" id="ARBA00022679"/>
    </source>
</evidence>
<dbReference type="SUPFAM" id="SSF53155">
    <property type="entry name" value="Methylated DNA-protein cysteine methyltransferase domain"/>
    <property type="match status" value="1"/>
</dbReference>
<comment type="similarity">
    <text evidence="2">Belongs to the MGMT family.</text>
</comment>
<evidence type="ECO:0000256" key="3">
    <source>
        <dbReference type="ARBA" id="ARBA00011918"/>
    </source>
</evidence>
<comment type="catalytic activity">
    <reaction evidence="1">
        <text>a 4-O-methyl-thymidine in DNA + L-cysteinyl-[protein] = a thymidine in DNA + S-methyl-L-cysteinyl-[protein]</text>
        <dbReference type="Rhea" id="RHEA:53428"/>
        <dbReference type="Rhea" id="RHEA-COMP:10131"/>
        <dbReference type="Rhea" id="RHEA-COMP:10132"/>
        <dbReference type="Rhea" id="RHEA-COMP:13555"/>
        <dbReference type="Rhea" id="RHEA-COMP:13556"/>
        <dbReference type="ChEBI" id="CHEBI:29950"/>
        <dbReference type="ChEBI" id="CHEBI:82612"/>
        <dbReference type="ChEBI" id="CHEBI:137386"/>
        <dbReference type="ChEBI" id="CHEBI:137387"/>
        <dbReference type="EC" id="2.1.1.63"/>
    </reaction>
</comment>
<evidence type="ECO:0000256" key="6">
    <source>
        <dbReference type="ARBA" id="ARBA00022763"/>
    </source>
</evidence>
<dbReference type="InterPro" id="IPR036217">
    <property type="entry name" value="MethylDNA_cys_MeTrfase_DNAb"/>
</dbReference>
<protein>
    <recommendedName>
        <fullName evidence="3">methylated-DNA--[protein]-cysteine S-methyltransferase</fullName>
        <ecNumber evidence="3">2.1.1.63</ecNumber>
    </recommendedName>
</protein>
<organism evidence="11 12">
    <name type="scientific">Nonlabens marinus S1-08</name>
    <dbReference type="NCBI Taxonomy" id="1454201"/>
    <lineage>
        <taxon>Bacteria</taxon>
        <taxon>Pseudomonadati</taxon>
        <taxon>Bacteroidota</taxon>
        <taxon>Flavobacteriia</taxon>
        <taxon>Flavobacteriales</taxon>
        <taxon>Flavobacteriaceae</taxon>
        <taxon>Nonlabens</taxon>
    </lineage>
</organism>
<keyword evidence="6" id="KW-0227">DNA damage</keyword>
<dbReference type="RefSeq" id="WP_041496968.1">
    <property type="nucleotide sequence ID" value="NZ_AP014548.1"/>
</dbReference>
<dbReference type="CDD" id="cd06445">
    <property type="entry name" value="ATase"/>
    <property type="match status" value="1"/>
</dbReference>
<dbReference type="Pfam" id="PF02870">
    <property type="entry name" value="Methyltransf_1N"/>
    <property type="match status" value="1"/>
</dbReference>
<proteinExistence type="inferred from homology"/>
<dbReference type="GO" id="GO:0032259">
    <property type="term" value="P:methylation"/>
    <property type="evidence" value="ECO:0007669"/>
    <property type="project" value="UniProtKB-KW"/>
</dbReference>
<reference evidence="11 12" key="1">
    <citation type="journal article" date="2014" name="Proc. Natl. Acad. Sci. U.S.A.">
        <title>Functional characterization of flavobacteria rhodopsins reveals a unique class of light-driven chloride pump in bacteria.</title>
        <authorList>
            <person name="Yoshizawa S."/>
            <person name="Kumagai Y."/>
            <person name="Kim H."/>
            <person name="Ogura Y."/>
            <person name="Hayashi T."/>
            <person name="Iwasaki W."/>
            <person name="DeLong E.F."/>
            <person name="Kogure K."/>
        </authorList>
    </citation>
    <scope>NUCLEOTIDE SEQUENCE [LARGE SCALE GENOMIC DNA]</scope>
    <source>
        <strain evidence="11 12">S1-08</strain>
    </source>
</reference>
<keyword evidence="7" id="KW-0234">DNA repair</keyword>
<keyword evidence="4 11" id="KW-0489">Methyltransferase</keyword>
<dbReference type="InterPro" id="IPR036631">
    <property type="entry name" value="MGMT_N_sf"/>
</dbReference>
<dbReference type="GO" id="GO:0006281">
    <property type="term" value="P:DNA repair"/>
    <property type="evidence" value="ECO:0007669"/>
    <property type="project" value="UniProtKB-KW"/>
</dbReference>
<evidence type="ECO:0000259" key="10">
    <source>
        <dbReference type="Pfam" id="PF02870"/>
    </source>
</evidence>
<dbReference type="Gene3D" id="3.30.160.70">
    <property type="entry name" value="Methylated DNA-protein cysteine methyltransferase domain"/>
    <property type="match status" value="1"/>
</dbReference>
<keyword evidence="12" id="KW-1185">Reference proteome</keyword>
<gene>
    <name evidence="11" type="ORF">NMS_2468</name>
</gene>
<dbReference type="OrthoDB" id="9802228at2"/>
<feature type="domain" description="Methylated-DNA-[protein]-cysteine S-methyltransferase DNA binding" evidence="9">
    <location>
        <begin position="87"/>
        <end position="167"/>
    </location>
</feature>
<accession>W8VXT3</accession>
<dbReference type="Proteomes" id="UP000031760">
    <property type="component" value="Chromosome"/>
</dbReference>
<evidence type="ECO:0000256" key="8">
    <source>
        <dbReference type="ARBA" id="ARBA00049348"/>
    </source>
</evidence>
<dbReference type="PANTHER" id="PTHR10815:SF5">
    <property type="entry name" value="METHYLATED-DNA--PROTEIN-CYSTEINE METHYLTRANSFERASE"/>
    <property type="match status" value="1"/>
</dbReference>
<dbReference type="EMBL" id="AP014548">
    <property type="protein sequence ID" value="BAO56477.1"/>
    <property type="molecule type" value="Genomic_DNA"/>
</dbReference>
<name>W8VXT3_9FLAO</name>
<evidence type="ECO:0000313" key="11">
    <source>
        <dbReference type="EMBL" id="BAO56477.1"/>
    </source>
</evidence>
<dbReference type="InterPro" id="IPR008332">
    <property type="entry name" value="MethylG_MeTrfase_N"/>
</dbReference>
<dbReference type="InterPro" id="IPR014048">
    <property type="entry name" value="MethylDNA_cys_MeTrfase_DNA-bd"/>
</dbReference>
<dbReference type="HOGENOM" id="CLU_000445_52_2_10"/>
<evidence type="ECO:0000259" key="9">
    <source>
        <dbReference type="Pfam" id="PF01035"/>
    </source>
</evidence>
<dbReference type="STRING" id="1454201.NMS_2468"/>
<comment type="catalytic activity">
    <reaction evidence="8">
        <text>a 6-O-methyl-2'-deoxyguanosine in DNA + L-cysteinyl-[protein] = S-methyl-L-cysteinyl-[protein] + a 2'-deoxyguanosine in DNA</text>
        <dbReference type="Rhea" id="RHEA:24000"/>
        <dbReference type="Rhea" id="RHEA-COMP:10131"/>
        <dbReference type="Rhea" id="RHEA-COMP:10132"/>
        <dbReference type="Rhea" id="RHEA-COMP:11367"/>
        <dbReference type="Rhea" id="RHEA-COMP:11368"/>
        <dbReference type="ChEBI" id="CHEBI:29950"/>
        <dbReference type="ChEBI" id="CHEBI:82612"/>
        <dbReference type="ChEBI" id="CHEBI:85445"/>
        <dbReference type="ChEBI" id="CHEBI:85448"/>
        <dbReference type="EC" id="2.1.1.63"/>
    </reaction>
</comment>
<evidence type="ECO:0000256" key="4">
    <source>
        <dbReference type="ARBA" id="ARBA00022603"/>
    </source>
</evidence>
<sequence length="177" mass="19575">MSNIITASYTSPVGELLIGVYNNQLCLCDWVYRKQRPTIDNRVQKFCGAIYKEGTHDVITSTVQQLDAYFKGELKQFDVPLLCCGTDFQKSIWQDLQDIPYGETMSYASLSRKRNNPKSIRAVAAANGANAISILIPCHRIIGSDGSLTGYAGGLRAKEALLQLEGIDLYNGQQSLF</sequence>
<dbReference type="KEGG" id="nmf:NMS_2468"/>
<keyword evidence="5 11" id="KW-0808">Transferase</keyword>
<dbReference type="NCBIfam" id="TIGR00589">
    <property type="entry name" value="ogt"/>
    <property type="match status" value="1"/>
</dbReference>
<dbReference type="GO" id="GO:0003908">
    <property type="term" value="F:methylated-DNA-[protein]-cysteine S-methyltransferase activity"/>
    <property type="evidence" value="ECO:0007669"/>
    <property type="project" value="UniProtKB-EC"/>
</dbReference>
<dbReference type="FunFam" id="1.10.10.10:FF:000214">
    <property type="entry name" value="Methylated-DNA--protein-cysteine methyltransferase"/>
    <property type="match status" value="1"/>
</dbReference>